<evidence type="ECO:0000313" key="3">
    <source>
        <dbReference type="Proteomes" id="UP000276215"/>
    </source>
</evidence>
<reference evidence="2 3" key="1">
    <citation type="journal article" date="2018" name="Nat. Ecol. Evol.">
        <title>Pezizomycetes genomes reveal the molecular basis of ectomycorrhizal truffle lifestyle.</title>
        <authorList>
            <person name="Murat C."/>
            <person name="Payen T."/>
            <person name="Noel B."/>
            <person name="Kuo A."/>
            <person name="Morin E."/>
            <person name="Chen J."/>
            <person name="Kohler A."/>
            <person name="Krizsan K."/>
            <person name="Balestrini R."/>
            <person name="Da Silva C."/>
            <person name="Montanini B."/>
            <person name="Hainaut M."/>
            <person name="Levati E."/>
            <person name="Barry K.W."/>
            <person name="Belfiori B."/>
            <person name="Cichocki N."/>
            <person name="Clum A."/>
            <person name="Dockter R.B."/>
            <person name="Fauchery L."/>
            <person name="Guy J."/>
            <person name="Iotti M."/>
            <person name="Le Tacon F."/>
            <person name="Lindquist E.A."/>
            <person name="Lipzen A."/>
            <person name="Malagnac F."/>
            <person name="Mello A."/>
            <person name="Molinier V."/>
            <person name="Miyauchi S."/>
            <person name="Poulain J."/>
            <person name="Riccioni C."/>
            <person name="Rubini A."/>
            <person name="Sitrit Y."/>
            <person name="Splivallo R."/>
            <person name="Traeger S."/>
            <person name="Wang M."/>
            <person name="Zifcakova L."/>
            <person name="Wipf D."/>
            <person name="Zambonelli A."/>
            <person name="Paolocci F."/>
            <person name="Nowrousian M."/>
            <person name="Ottonello S."/>
            <person name="Baldrian P."/>
            <person name="Spatafora J.W."/>
            <person name="Henrissat B."/>
            <person name="Nagy L.G."/>
            <person name="Aury J.M."/>
            <person name="Wincker P."/>
            <person name="Grigoriev I.V."/>
            <person name="Bonfante P."/>
            <person name="Martin F.M."/>
        </authorList>
    </citation>
    <scope>NUCLEOTIDE SEQUENCE [LARGE SCALE GENOMIC DNA]</scope>
    <source>
        <strain evidence="2 3">120613-1</strain>
    </source>
</reference>
<keyword evidence="1" id="KW-0472">Membrane</keyword>
<gene>
    <name evidence="2" type="ORF">L873DRAFT_511707</name>
</gene>
<accession>A0A3N4IYH8</accession>
<name>A0A3N4IYH8_9PEZI</name>
<proteinExistence type="predicted"/>
<keyword evidence="1" id="KW-0812">Transmembrane</keyword>
<protein>
    <submittedName>
        <fullName evidence="2">Uncharacterized protein</fullName>
    </submittedName>
</protein>
<feature type="transmembrane region" description="Helical" evidence="1">
    <location>
        <begin position="90"/>
        <end position="107"/>
    </location>
</feature>
<keyword evidence="1" id="KW-1133">Transmembrane helix</keyword>
<dbReference type="EMBL" id="ML120546">
    <property type="protein sequence ID" value="RPA90027.1"/>
    <property type="molecule type" value="Genomic_DNA"/>
</dbReference>
<sequence length="161" mass="18596">MFLCVGSIKCCSVYFGHGKKVLLVQNGCDIGQTLALSQGCIVSETSEMMARLGYVLLGYCETFFCSWREQNRGNLFCCGFCCALLLLRKFSRFPIVFLFCVLAYYPLLRCHHGKSYRRVFHSFSLSLHFLVSLRNNLHSFILSKFLRWDIPSPIVTRYRIC</sequence>
<dbReference type="Proteomes" id="UP000276215">
    <property type="component" value="Unassembled WGS sequence"/>
</dbReference>
<evidence type="ECO:0000256" key="1">
    <source>
        <dbReference type="SAM" id="Phobius"/>
    </source>
</evidence>
<organism evidence="2 3">
    <name type="scientific">Choiromyces venosus 120613-1</name>
    <dbReference type="NCBI Taxonomy" id="1336337"/>
    <lineage>
        <taxon>Eukaryota</taxon>
        <taxon>Fungi</taxon>
        <taxon>Dikarya</taxon>
        <taxon>Ascomycota</taxon>
        <taxon>Pezizomycotina</taxon>
        <taxon>Pezizomycetes</taxon>
        <taxon>Pezizales</taxon>
        <taxon>Tuberaceae</taxon>
        <taxon>Choiromyces</taxon>
    </lineage>
</organism>
<evidence type="ECO:0000313" key="2">
    <source>
        <dbReference type="EMBL" id="RPA90027.1"/>
    </source>
</evidence>
<keyword evidence="3" id="KW-1185">Reference proteome</keyword>
<dbReference type="AlphaFoldDB" id="A0A3N4IYH8"/>